<dbReference type="InterPro" id="IPR057268">
    <property type="entry name" value="Ribosomal_L18"/>
</dbReference>
<keyword evidence="3 6" id="KW-0694">RNA-binding</keyword>
<evidence type="ECO:0000256" key="4">
    <source>
        <dbReference type="ARBA" id="ARBA00022980"/>
    </source>
</evidence>
<gene>
    <name evidence="6" type="primary">rpl18</name>
    <name evidence="7" type="ORF">C7391_0630</name>
</gene>
<organism evidence="7 8">
    <name type="scientific">Methanimicrococcus blatticola</name>
    <dbReference type="NCBI Taxonomy" id="91560"/>
    <lineage>
        <taxon>Archaea</taxon>
        <taxon>Methanobacteriati</taxon>
        <taxon>Methanobacteriota</taxon>
        <taxon>Stenosarchaea group</taxon>
        <taxon>Methanomicrobia</taxon>
        <taxon>Methanosarcinales</taxon>
        <taxon>Methanosarcinaceae</taxon>
        <taxon>Methanimicrococcus</taxon>
    </lineage>
</organism>
<dbReference type="GO" id="GO:0006412">
    <property type="term" value="P:translation"/>
    <property type="evidence" value="ECO:0007669"/>
    <property type="project" value="UniProtKB-UniRule"/>
</dbReference>
<dbReference type="SUPFAM" id="SSF53137">
    <property type="entry name" value="Translational machinery components"/>
    <property type="match status" value="1"/>
</dbReference>
<proteinExistence type="inferred from homology"/>
<dbReference type="InterPro" id="IPR057267">
    <property type="entry name" value="Rbsml_uL18_arch"/>
</dbReference>
<reference evidence="7 8" key="1">
    <citation type="submission" date="2019-03" db="EMBL/GenBank/DDBJ databases">
        <title>Genomic Encyclopedia of Type Strains, Phase IV (KMG-IV): sequencing the most valuable type-strain genomes for metagenomic binning, comparative biology and taxonomic classification.</title>
        <authorList>
            <person name="Goeker M."/>
        </authorList>
    </citation>
    <scope>NUCLEOTIDE SEQUENCE [LARGE SCALE GENOMIC DNA]</scope>
    <source>
        <strain evidence="7 8">DSM 13328</strain>
    </source>
</reference>
<name>A0A484F784_9EURY</name>
<comment type="function">
    <text evidence="6">This is one of the proteins that bind and probably mediate the attachment of the 5S RNA into the large ribosomal subunit, where it forms part of the central protuberance.</text>
</comment>
<keyword evidence="2 6" id="KW-0699">rRNA-binding</keyword>
<dbReference type="PANTHER" id="PTHR23410">
    <property type="entry name" value="RIBOSOMAL PROTEIN L5-RELATED"/>
    <property type="match status" value="1"/>
</dbReference>
<evidence type="ECO:0000313" key="7">
    <source>
        <dbReference type="EMBL" id="TDQ70288.1"/>
    </source>
</evidence>
<comment type="caution">
    <text evidence="7">The sequence shown here is derived from an EMBL/GenBank/DDBJ whole genome shotgun (WGS) entry which is preliminary data.</text>
</comment>
<dbReference type="GO" id="GO:0022625">
    <property type="term" value="C:cytosolic large ribosomal subunit"/>
    <property type="evidence" value="ECO:0007669"/>
    <property type="project" value="TreeGrafter"/>
</dbReference>
<keyword evidence="8" id="KW-1185">Reference proteome</keyword>
<dbReference type="AlphaFoldDB" id="A0A484F784"/>
<dbReference type="InterPro" id="IPR005485">
    <property type="entry name" value="Rbsml_uL18_euk_arch"/>
</dbReference>
<evidence type="ECO:0000313" key="8">
    <source>
        <dbReference type="Proteomes" id="UP000294855"/>
    </source>
</evidence>
<dbReference type="Proteomes" id="UP000294855">
    <property type="component" value="Unassembled WGS sequence"/>
</dbReference>
<dbReference type="PRINTS" id="PR00058">
    <property type="entry name" value="RIBOSOMALL5"/>
</dbReference>
<dbReference type="Gene3D" id="3.30.420.100">
    <property type="match status" value="1"/>
</dbReference>
<dbReference type="PANTHER" id="PTHR23410:SF12">
    <property type="entry name" value="LARGE RIBOSOMAL SUBUNIT PROTEIN UL18"/>
    <property type="match status" value="1"/>
</dbReference>
<dbReference type="NCBIfam" id="NF006342">
    <property type="entry name" value="PRK08569.1"/>
    <property type="match status" value="1"/>
</dbReference>
<comment type="similarity">
    <text evidence="1 6">Belongs to the universal ribosomal protein uL18 family.</text>
</comment>
<comment type="subunit">
    <text evidence="6">Part of the 50S ribosomal subunit. Contacts the 5S and 23S rRNAs.</text>
</comment>
<dbReference type="GO" id="GO:0000027">
    <property type="term" value="P:ribosomal large subunit assembly"/>
    <property type="evidence" value="ECO:0007669"/>
    <property type="project" value="TreeGrafter"/>
</dbReference>
<evidence type="ECO:0000256" key="2">
    <source>
        <dbReference type="ARBA" id="ARBA00022730"/>
    </source>
</evidence>
<dbReference type="CDD" id="cd00432">
    <property type="entry name" value="Ribosomal_L18_L5e"/>
    <property type="match status" value="1"/>
</dbReference>
<dbReference type="HAMAP" id="MF_01337_A">
    <property type="entry name" value="Ribosomal_uL18_A"/>
    <property type="match status" value="1"/>
</dbReference>
<dbReference type="Pfam" id="PF17144">
    <property type="entry name" value="Ribosomal_L5e"/>
    <property type="match status" value="2"/>
</dbReference>
<keyword evidence="5 6" id="KW-0687">Ribonucleoprotein</keyword>
<dbReference type="RefSeq" id="WP_133517091.1">
    <property type="nucleotide sequence ID" value="NZ_JAHDUW010000006.1"/>
</dbReference>
<evidence type="ECO:0000256" key="3">
    <source>
        <dbReference type="ARBA" id="ARBA00022884"/>
    </source>
</evidence>
<accession>A0A484F784</accession>
<dbReference type="EMBL" id="SNYS01000006">
    <property type="protein sequence ID" value="TDQ70288.1"/>
    <property type="molecule type" value="Genomic_DNA"/>
</dbReference>
<evidence type="ECO:0000256" key="5">
    <source>
        <dbReference type="ARBA" id="ARBA00023274"/>
    </source>
</evidence>
<dbReference type="GO" id="GO:0008097">
    <property type="term" value="F:5S rRNA binding"/>
    <property type="evidence" value="ECO:0007669"/>
    <property type="project" value="InterPro"/>
</dbReference>
<dbReference type="OrthoDB" id="8644at2157"/>
<dbReference type="GO" id="GO:0003735">
    <property type="term" value="F:structural constituent of ribosome"/>
    <property type="evidence" value="ECO:0007669"/>
    <property type="project" value="InterPro"/>
</dbReference>
<sequence length="172" mass="18858">MATGPRYKVPMRRRREGRTNYHSRLALLLSKEDRVVVRKSTRNVQIQLIAPTPIGDVTYSSAISTELGKYGYSGPTGNTTAAYLTGLLFGLRTLKNGYEYGILDIGLHASTSGSRVYAALKGIVDAGFEIPHDESIFPSDERIRGEVAAEYNGSDLPAQFDAAVEKIKAEFK</sequence>
<evidence type="ECO:0000256" key="1">
    <source>
        <dbReference type="ARBA" id="ARBA00007116"/>
    </source>
</evidence>
<evidence type="ECO:0000256" key="6">
    <source>
        <dbReference type="HAMAP-Rule" id="MF_01337"/>
    </source>
</evidence>
<protein>
    <recommendedName>
        <fullName evidence="6">Large ribosomal subunit protein uL18</fullName>
    </recommendedName>
</protein>
<keyword evidence="4 6" id="KW-0689">Ribosomal protein</keyword>